<protein>
    <recommendedName>
        <fullName evidence="1">Vacuolar protein sorting-associated protein 52 homolog</fullName>
    </recommendedName>
</protein>
<evidence type="ECO:0000259" key="2">
    <source>
        <dbReference type="Pfam" id="PF04129"/>
    </source>
</evidence>
<name>A0ABD2NPV9_9CUCU</name>
<dbReference type="InterPro" id="IPR007258">
    <property type="entry name" value="Vps52"/>
</dbReference>
<reference evidence="3 4" key="1">
    <citation type="journal article" date="2021" name="BMC Biol.">
        <title>Horizontally acquired antibacterial genes associated with adaptive radiation of ladybird beetles.</title>
        <authorList>
            <person name="Li H.S."/>
            <person name="Tang X.F."/>
            <person name="Huang Y.H."/>
            <person name="Xu Z.Y."/>
            <person name="Chen M.L."/>
            <person name="Du X.Y."/>
            <person name="Qiu B.Y."/>
            <person name="Chen P.T."/>
            <person name="Zhang W."/>
            <person name="Slipinski A."/>
            <person name="Escalona H.E."/>
            <person name="Waterhouse R.M."/>
            <person name="Zwick A."/>
            <person name="Pang H."/>
        </authorList>
    </citation>
    <scope>NUCLEOTIDE SEQUENCE [LARGE SCALE GENOMIC DNA]</scope>
    <source>
        <strain evidence="3">SYSU2018</strain>
    </source>
</reference>
<accession>A0ABD2NPV9</accession>
<dbReference type="PANTHER" id="PTHR14190:SF7">
    <property type="entry name" value="VACUOLAR PROTEIN SORTING-ASSOCIATED PROTEIN 52 HOMOLOG"/>
    <property type="match status" value="1"/>
</dbReference>
<dbReference type="AlphaFoldDB" id="A0ABD2NPV9"/>
<gene>
    <name evidence="3" type="ORF">HHI36_003861</name>
</gene>
<dbReference type="EMBL" id="JABFTP020000144">
    <property type="protein sequence ID" value="KAL3280624.1"/>
    <property type="molecule type" value="Genomic_DNA"/>
</dbReference>
<feature type="domain" description="Vps52 coiled-coil" evidence="2">
    <location>
        <begin position="53"/>
        <end position="201"/>
    </location>
</feature>
<evidence type="ECO:0000313" key="4">
    <source>
        <dbReference type="Proteomes" id="UP001516400"/>
    </source>
</evidence>
<keyword evidence="4" id="KW-1185">Reference proteome</keyword>
<dbReference type="InterPro" id="IPR048319">
    <property type="entry name" value="Vps52_CC"/>
</dbReference>
<organism evidence="3 4">
    <name type="scientific">Cryptolaemus montrouzieri</name>
    <dbReference type="NCBI Taxonomy" id="559131"/>
    <lineage>
        <taxon>Eukaryota</taxon>
        <taxon>Metazoa</taxon>
        <taxon>Ecdysozoa</taxon>
        <taxon>Arthropoda</taxon>
        <taxon>Hexapoda</taxon>
        <taxon>Insecta</taxon>
        <taxon>Pterygota</taxon>
        <taxon>Neoptera</taxon>
        <taxon>Endopterygota</taxon>
        <taxon>Coleoptera</taxon>
        <taxon>Polyphaga</taxon>
        <taxon>Cucujiformia</taxon>
        <taxon>Coccinelloidea</taxon>
        <taxon>Coccinellidae</taxon>
        <taxon>Scymninae</taxon>
        <taxon>Scymnini</taxon>
        <taxon>Cryptolaemus</taxon>
    </lineage>
</organism>
<evidence type="ECO:0000313" key="3">
    <source>
        <dbReference type="EMBL" id="KAL3280624.1"/>
    </source>
</evidence>
<dbReference type="Proteomes" id="UP001516400">
    <property type="component" value="Unassembled WGS sequence"/>
</dbReference>
<sequence length="204" mass="23679">MENKTLTHICDNAEDNVDNKCVQDILNTFKDLREYSHDVEKQLSTVRQETLIDHIAESKNIAHLHKQISSCDDILKRMENMLLSFQSDLGNISSEIVSLQRKSITMSQELSNRQSIRGQLSQFIDDMMVPETLITSIMDLPVTDKEFLSQLQLLNHKLGFVKEQGFKESLSCLDVRDILEKLKIKAMTKIREYLLEQVYKFENL</sequence>
<proteinExistence type="predicted"/>
<dbReference type="Pfam" id="PF04129">
    <property type="entry name" value="Vps52_CC"/>
    <property type="match status" value="1"/>
</dbReference>
<evidence type="ECO:0000256" key="1">
    <source>
        <dbReference type="ARBA" id="ARBA00017083"/>
    </source>
</evidence>
<comment type="caution">
    <text evidence="3">The sequence shown here is derived from an EMBL/GenBank/DDBJ whole genome shotgun (WGS) entry which is preliminary data.</text>
</comment>
<dbReference type="PANTHER" id="PTHR14190">
    <property type="entry name" value="SUPPRESSOR OF ACTIN MUTATIONS 2/VACUOLAR PROTEIN SORTING 52"/>
    <property type="match status" value="1"/>
</dbReference>